<keyword evidence="6" id="KW-1185">Reference proteome</keyword>
<dbReference type="PROSITE" id="PS00122">
    <property type="entry name" value="CARBOXYLESTERASE_B_1"/>
    <property type="match status" value="1"/>
</dbReference>
<dbReference type="OrthoDB" id="3200163at2759"/>
<dbReference type="InterPro" id="IPR050309">
    <property type="entry name" value="Type-B_Carboxylest/Lipase"/>
</dbReference>
<dbReference type="SUPFAM" id="SSF53474">
    <property type="entry name" value="alpha/beta-Hydrolases"/>
    <property type="match status" value="1"/>
</dbReference>
<evidence type="ECO:0000256" key="1">
    <source>
        <dbReference type="ARBA" id="ARBA00005964"/>
    </source>
</evidence>
<dbReference type="Gene3D" id="3.40.50.1820">
    <property type="entry name" value="alpha/beta hydrolase"/>
    <property type="match status" value="1"/>
</dbReference>
<comment type="caution">
    <text evidence="5">The sequence shown here is derived from an EMBL/GenBank/DDBJ whole genome shotgun (WGS) entry which is preliminary data.</text>
</comment>
<dbReference type="EC" id="3.1.1.-" evidence="3"/>
<dbReference type="InterPro" id="IPR019826">
    <property type="entry name" value="Carboxylesterase_B_AS"/>
</dbReference>
<feature type="signal peptide" evidence="3">
    <location>
        <begin position="1"/>
        <end position="25"/>
    </location>
</feature>
<feature type="domain" description="Carboxylesterase type B" evidence="4">
    <location>
        <begin position="41"/>
        <end position="541"/>
    </location>
</feature>
<reference evidence="5 6" key="1">
    <citation type="journal article" date="2017" name="Nat. Ecol. Evol.">
        <title>Scallop genome provides insights into evolution of bilaterian karyotype and development.</title>
        <authorList>
            <person name="Wang S."/>
            <person name="Zhang J."/>
            <person name="Jiao W."/>
            <person name="Li J."/>
            <person name="Xun X."/>
            <person name="Sun Y."/>
            <person name="Guo X."/>
            <person name="Huan P."/>
            <person name="Dong B."/>
            <person name="Zhang L."/>
            <person name="Hu X."/>
            <person name="Sun X."/>
            <person name="Wang J."/>
            <person name="Zhao C."/>
            <person name="Wang Y."/>
            <person name="Wang D."/>
            <person name="Huang X."/>
            <person name="Wang R."/>
            <person name="Lv J."/>
            <person name="Li Y."/>
            <person name="Zhang Z."/>
            <person name="Liu B."/>
            <person name="Lu W."/>
            <person name="Hui Y."/>
            <person name="Liang J."/>
            <person name="Zhou Z."/>
            <person name="Hou R."/>
            <person name="Li X."/>
            <person name="Liu Y."/>
            <person name="Li H."/>
            <person name="Ning X."/>
            <person name="Lin Y."/>
            <person name="Zhao L."/>
            <person name="Xing Q."/>
            <person name="Dou J."/>
            <person name="Li Y."/>
            <person name="Mao J."/>
            <person name="Guo H."/>
            <person name="Dou H."/>
            <person name="Li T."/>
            <person name="Mu C."/>
            <person name="Jiang W."/>
            <person name="Fu Q."/>
            <person name="Fu X."/>
            <person name="Miao Y."/>
            <person name="Liu J."/>
            <person name="Yu Q."/>
            <person name="Li R."/>
            <person name="Liao H."/>
            <person name="Li X."/>
            <person name="Kong Y."/>
            <person name="Jiang Z."/>
            <person name="Chourrout D."/>
            <person name="Li R."/>
            <person name="Bao Z."/>
        </authorList>
    </citation>
    <scope>NUCLEOTIDE SEQUENCE [LARGE SCALE GENOMIC DNA]</scope>
    <source>
        <strain evidence="5 6">PY_sf001</strain>
    </source>
</reference>
<proteinExistence type="inferred from homology"/>
<keyword evidence="2 3" id="KW-0378">Hydrolase</keyword>
<evidence type="ECO:0000313" key="6">
    <source>
        <dbReference type="Proteomes" id="UP000242188"/>
    </source>
</evidence>
<evidence type="ECO:0000259" key="4">
    <source>
        <dbReference type="Pfam" id="PF00135"/>
    </source>
</evidence>
<organism evidence="5 6">
    <name type="scientific">Mizuhopecten yessoensis</name>
    <name type="common">Japanese scallop</name>
    <name type="synonym">Patinopecten yessoensis</name>
    <dbReference type="NCBI Taxonomy" id="6573"/>
    <lineage>
        <taxon>Eukaryota</taxon>
        <taxon>Metazoa</taxon>
        <taxon>Spiralia</taxon>
        <taxon>Lophotrochozoa</taxon>
        <taxon>Mollusca</taxon>
        <taxon>Bivalvia</taxon>
        <taxon>Autobranchia</taxon>
        <taxon>Pteriomorphia</taxon>
        <taxon>Pectinida</taxon>
        <taxon>Pectinoidea</taxon>
        <taxon>Pectinidae</taxon>
        <taxon>Mizuhopecten</taxon>
    </lineage>
</organism>
<dbReference type="PANTHER" id="PTHR11559">
    <property type="entry name" value="CARBOXYLESTERASE"/>
    <property type="match status" value="1"/>
</dbReference>
<dbReference type="InterPro" id="IPR002018">
    <property type="entry name" value="CarbesteraseB"/>
</dbReference>
<keyword evidence="3" id="KW-0732">Signal</keyword>
<dbReference type="AlphaFoldDB" id="A0A210PXZ1"/>
<protein>
    <recommendedName>
        <fullName evidence="3">Carboxylic ester hydrolase</fullName>
        <ecNumber evidence="3">3.1.1.-</ecNumber>
    </recommendedName>
</protein>
<feature type="chain" id="PRO_5011824555" description="Carboxylic ester hydrolase" evidence="3">
    <location>
        <begin position="26"/>
        <end position="553"/>
    </location>
</feature>
<dbReference type="Pfam" id="PF00135">
    <property type="entry name" value="COesterase"/>
    <property type="match status" value="1"/>
</dbReference>
<dbReference type="Proteomes" id="UP000242188">
    <property type="component" value="Unassembled WGS sequence"/>
</dbReference>
<comment type="similarity">
    <text evidence="1 3">Belongs to the type-B carboxylesterase/lipase family.</text>
</comment>
<gene>
    <name evidence="5" type="ORF">KP79_PYT07497</name>
</gene>
<sequence length="553" mass="61397">MCEFVPMYKLWCLCCVILLNDVTYGFIFGDQHSASGPRDALAQTSCGPVRGKFDGNAYAYRGIPYAVPPVRTKRWQPPEPLSHEDGTCWPGTFDASVLKSQCVQRQEDDLTQVVGTEDCLHLNVWTPTNMMSANLSVMVFIHGGSLQIGNGDMPGYAPTEQLARDTNTVYVSMNYRLQAFGFMSLDILSRNSKTNTSGNYGHMDQILALKWVQENIRNFGGDPNKVTLFGQSSGATSVMVLLTSPLAQGLFHRAWLLSASPLLTKTKVGAAIDNMVFLKKTNCDNITCLLQMSANDVTQAVPWNEYPFWAMMDQIDLPVRGQLDGGLSIIDGYVLKEAPFDAWVKGHGNDVPVIVGTTAQENDFEGIPDEIVNKSTYETYVMRKIGSFGSDIAKMALRLYPVGKETVRHQFTSMVSDVRVGCGNDLLALYAAVNTNSPVYRYVVTSVPSAPVSPFGIALDTLLSFHGWDGYAFFGTMQEIMSHPSGNDIMFEANLRREIMSFVESGSPYSKDWHPFPESVVLLSDDTKVTSGYHTYHCNFWMENGFFDYSWVN</sequence>
<dbReference type="EMBL" id="NEDP02005407">
    <property type="protein sequence ID" value="OWF41344.1"/>
    <property type="molecule type" value="Genomic_DNA"/>
</dbReference>
<evidence type="ECO:0000256" key="3">
    <source>
        <dbReference type="RuleBase" id="RU361235"/>
    </source>
</evidence>
<dbReference type="InterPro" id="IPR029058">
    <property type="entry name" value="AB_hydrolase_fold"/>
</dbReference>
<name>A0A210PXZ1_MIZYE</name>
<evidence type="ECO:0000313" key="5">
    <source>
        <dbReference type="EMBL" id="OWF41344.1"/>
    </source>
</evidence>
<evidence type="ECO:0000256" key="2">
    <source>
        <dbReference type="ARBA" id="ARBA00022801"/>
    </source>
</evidence>
<dbReference type="GO" id="GO:0016787">
    <property type="term" value="F:hydrolase activity"/>
    <property type="evidence" value="ECO:0007669"/>
    <property type="project" value="UniProtKB-KW"/>
</dbReference>
<accession>A0A210PXZ1</accession>